<dbReference type="Pfam" id="PF22322">
    <property type="entry name" value="DUF6973"/>
    <property type="match status" value="1"/>
</dbReference>
<dbReference type="KEGG" id="mgel:G5B37_10540"/>
<protein>
    <recommendedName>
        <fullName evidence="1">DUF6973 domain-containing protein</fullName>
    </recommendedName>
</protein>
<organism evidence="2 3">
    <name type="scientific">Rasiella rasia</name>
    <dbReference type="NCBI Taxonomy" id="2744027"/>
    <lineage>
        <taxon>Bacteria</taxon>
        <taxon>Pseudomonadati</taxon>
        <taxon>Bacteroidota</taxon>
        <taxon>Flavobacteriia</taxon>
        <taxon>Flavobacteriales</taxon>
        <taxon>Flavobacteriaceae</taxon>
        <taxon>Rasiella</taxon>
    </lineage>
</organism>
<evidence type="ECO:0000313" key="2">
    <source>
        <dbReference type="EMBL" id="QIE59984.1"/>
    </source>
</evidence>
<dbReference type="AlphaFoldDB" id="A0A6G6GN79"/>
<dbReference type="RefSeq" id="WP_164679996.1">
    <property type="nucleotide sequence ID" value="NZ_CP049057.1"/>
</dbReference>
<dbReference type="Proteomes" id="UP000505306">
    <property type="component" value="Chromosome"/>
</dbReference>
<evidence type="ECO:0000313" key="3">
    <source>
        <dbReference type="Proteomes" id="UP000505306"/>
    </source>
</evidence>
<keyword evidence="3" id="KW-1185">Reference proteome</keyword>
<reference evidence="2 3" key="1">
    <citation type="submission" date="2020-02" db="EMBL/GenBank/DDBJ databases">
        <title>Complete genome sequence of Flavobacteriaceae bacterium.</title>
        <authorList>
            <person name="Kim S.-J."/>
            <person name="Kim Y.-S."/>
            <person name="Kim K.-H."/>
        </authorList>
    </citation>
    <scope>NUCLEOTIDE SEQUENCE [LARGE SCALE GENOMIC DNA]</scope>
    <source>
        <strain evidence="2 3">RR4-40</strain>
    </source>
</reference>
<gene>
    <name evidence="2" type="ORF">G5B37_10540</name>
</gene>
<evidence type="ECO:0000259" key="1">
    <source>
        <dbReference type="Pfam" id="PF22322"/>
    </source>
</evidence>
<name>A0A6G6GN79_9FLAO</name>
<sequence>MNIWKRIRQLSVGQLWKLTMLFVVNPFKIIPTLRATQRTFYICNKLYGKEHHKSNKANAFRHALWNALICKNIRKKSKNKQKTVFWAQKVTDLYENVTKNNELDEAMDLHNNAIGRISFLNFLDKKEEELVGFLQNKSKNARKIQNLEEIESTTNQMVYLHD</sequence>
<dbReference type="InterPro" id="IPR054246">
    <property type="entry name" value="DUF6973"/>
</dbReference>
<feature type="domain" description="DUF6973" evidence="1">
    <location>
        <begin position="20"/>
        <end position="141"/>
    </location>
</feature>
<proteinExistence type="predicted"/>
<dbReference type="EMBL" id="CP049057">
    <property type="protein sequence ID" value="QIE59984.1"/>
    <property type="molecule type" value="Genomic_DNA"/>
</dbReference>
<accession>A0A6G6GN79</accession>